<dbReference type="Proteomes" id="UP001185631">
    <property type="component" value="Unassembled WGS sequence"/>
</dbReference>
<dbReference type="RefSeq" id="WP_316987065.1">
    <property type="nucleotide sequence ID" value="NZ_JAVBID010000007.1"/>
</dbReference>
<accession>A0ABU3W863</accession>
<sequence>MLNVESWNLKHPKKVKELLEAQAKLEEAVHAPSPSSDGFLSAETLEAAIDEHTRFALYNGDHRRQAINLAQNTIEAQLKVEVNNNLDSYLKQVEAIFTPAAEAYAEAVEKLPTGKFTAEQVLNFNEEQREAYHSARQAAGTISWAANFLYGLLDLPGQRLGNWGKWFLVCAPESVAGLTCLQLEEEHTGEKGYDALLPPLLRALREGAQLRIATPSQARADAEAQEQARQGMDEQAWLTLRRDLKL</sequence>
<reference evidence="1 2" key="1">
    <citation type="submission" date="2023-08" db="EMBL/GenBank/DDBJ databases">
        <title>Genomic characterization of the C. tuberculostearicum species complex, a ubiquitous member of the human skin microbiome.</title>
        <authorList>
            <person name="Ahmed N."/>
            <person name="Deming C."/>
            <person name="Conlan S."/>
            <person name="Segre J."/>
        </authorList>
    </citation>
    <scope>NUCLEOTIDE SEQUENCE [LARGE SCALE GENOMIC DNA]</scope>
    <source>
        <strain evidence="1 2">CTNIH19</strain>
    </source>
</reference>
<comment type="caution">
    <text evidence="1">The sequence shown here is derived from an EMBL/GenBank/DDBJ whole genome shotgun (WGS) entry which is preliminary data.</text>
</comment>
<organism evidence="1 2">
    <name type="scientific">Corynebacterium curieae</name>
    <dbReference type="NCBI Taxonomy" id="2913500"/>
    <lineage>
        <taxon>Bacteria</taxon>
        <taxon>Bacillati</taxon>
        <taxon>Actinomycetota</taxon>
        <taxon>Actinomycetes</taxon>
        <taxon>Mycobacteriales</taxon>
        <taxon>Corynebacteriaceae</taxon>
        <taxon>Corynebacterium</taxon>
    </lineage>
</organism>
<evidence type="ECO:0000313" key="1">
    <source>
        <dbReference type="EMBL" id="MDV2424166.1"/>
    </source>
</evidence>
<evidence type="ECO:0000313" key="2">
    <source>
        <dbReference type="Proteomes" id="UP001185631"/>
    </source>
</evidence>
<name>A0ABU3W863_9CORY</name>
<protein>
    <submittedName>
        <fullName evidence="1">Uncharacterized protein</fullName>
    </submittedName>
</protein>
<keyword evidence="2" id="KW-1185">Reference proteome</keyword>
<dbReference type="EMBL" id="JAVBID010000007">
    <property type="protein sequence ID" value="MDV2424166.1"/>
    <property type="molecule type" value="Genomic_DNA"/>
</dbReference>
<gene>
    <name evidence="1" type="ORF">RAE13_07060</name>
</gene>
<proteinExistence type="predicted"/>